<reference evidence="2" key="1">
    <citation type="journal article" date="2019" name="Int. J. Syst. Evol. Microbiol.">
        <title>The Global Catalogue of Microorganisms (GCM) 10K type strain sequencing project: providing services to taxonomists for standard genome sequencing and annotation.</title>
        <authorList>
            <consortium name="The Broad Institute Genomics Platform"/>
            <consortium name="The Broad Institute Genome Sequencing Center for Infectious Disease"/>
            <person name="Wu L."/>
            <person name="Ma J."/>
        </authorList>
    </citation>
    <scope>NUCLEOTIDE SEQUENCE [LARGE SCALE GENOMIC DNA]</scope>
    <source>
        <strain evidence="2">KCTC 52239</strain>
    </source>
</reference>
<evidence type="ECO:0000313" key="1">
    <source>
        <dbReference type="EMBL" id="MFC3170240.1"/>
    </source>
</evidence>
<comment type="caution">
    <text evidence="1">The sequence shown here is derived from an EMBL/GenBank/DDBJ whole genome shotgun (WGS) entry which is preliminary data.</text>
</comment>
<dbReference type="RefSeq" id="WP_207471536.1">
    <property type="nucleotide sequence ID" value="NZ_JAFNAW010000074.1"/>
</dbReference>
<sequence>MTATATGNLIGLRIDRTGLAAGTYDLGGGAGTGITYANPGNISLPAGVTLTNCKLTLVVS</sequence>
<gene>
    <name evidence="1" type="ORF">ACFOD7_19520</name>
</gene>
<name>A0ABV7IM43_9RHOB</name>
<keyword evidence="2" id="KW-1185">Reference proteome</keyword>
<organism evidence="1 2">
    <name type="scientific">Paracoccus fontiphilus</name>
    <dbReference type="NCBI Taxonomy" id="1815556"/>
    <lineage>
        <taxon>Bacteria</taxon>
        <taxon>Pseudomonadati</taxon>
        <taxon>Pseudomonadota</taxon>
        <taxon>Alphaproteobacteria</taxon>
        <taxon>Rhodobacterales</taxon>
        <taxon>Paracoccaceae</taxon>
        <taxon>Paracoccus</taxon>
    </lineage>
</organism>
<accession>A0ABV7IM43</accession>
<dbReference type="Proteomes" id="UP001595557">
    <property type="component" value="Unassembled WGS sequence"/>
</dbReference>
<protein>
    <submittedName>
        <fullName evidence="1">Uncharacterized protein</fullName>
    </submittedName>
</protein>
<proteinExistence type="predicted"/>
<dbReference type="EMBL" id="JBHRTE010000097">
    <property type="protein sequence ID" value="MFC3170240.1"/>
    <property type="molecule type" value="Genomic_DNA"/>
</dbReference>
<evidence type="ECO:0000313" key="2">
    <source>
        <dbReference type="Proteomes" id="UP001595557"/>
    </source>
</evidence>